<comment type="catalytic activity">
    <reaction evidence="4">
        <text>hydroxyacetone + NADP(+) = methylglyoxal + NADPH + H(+)</text>
        <dbReference type="Rhea" id="RHEA:27986"/>
        <dbReference type="ChEBI" id="CHEBI:15378"/>
        <dbReference type="ChEBI" id="CHEBI:17158"/>
        <dbReference type="ChEBI" id="CHEBI:27957"/>
        <dbReference type="ChEBI" id="CHEBI:57783"/>
        <dbReference type="ChEBI" id="CHEBI:58349"/>
    </reaction>
</comment>
<name>A0A0W7WJG0_9RHOB</name>
<evidence type="ECO:0000313" key="10">
    <source>
        <dbReference type="Proteomes" id="UP000054396"/>
    </source>
</evidence>
<dbReference type="InterPro" id="IPR023210">
    <property type="entry name" value="NADP_OxRdtase_dom"/>
</dbReference>
<feature type="binding site" evidence="6">
    <location>
        <position position="109"/>
    </location>
    <ligand>
        <name>substrate</name>
    </ligand>
</feature>
<dbReference type="Pfam" id="PF00248">
    <property type="entry name" value="Aldo_ket_red"/>
    <property type="match status" value="1"/>
</dbReference>
<comment type="caution">
    <text evidence="9">The sequence shown here is derived from an EMBL/GenBank/DDBJ whole genome shotgun (WGS) entry which is preliminary data.</text>
</comment>
<dbReference type="EMBL" id="LPXO01000005">
    <property type="protein sequence ID" value="KUF10747.1"/>
    <property type="molecule type" value="Genomic_DNA"/>
</dbReference>
<dbReference type="SUPFAM" id="SSF51430">
    <property type="entry name" value="NAD(P)-linked oxidoreductase"/>
    <property type="match status" value="1"/>
</dbReference>
<evidence type="ECO:0000256" key="7">
    <source>
        <dbReference type="PIRSR" id="PIRSR000097-3"/>
    </source>
</evidence>
<feature type="domain" description="NADP-dependent oxidoreductase" evidence="8">
    <location>
        <begin position="18"/>
        <end position="261"/>
    </location>
</feature>
<proteinExistence type="inferred from homology"/>
<dbReference type="PRINTS" id="PR00069">
    <property type="entry name" value="ALDKETRDTASE"/>
</dbReference>
<dbReference type="PIRSF" id="PIRSF000097">
    <property type="entry name" value="AKR"/>
    <property type="match status" value="1"/>
</dbReference>
<dbReference type="InterPro" id="IPR018170">
    <property type="entry name" value="Aldo/ket_reductase_CS"/>
</dbReference>
<dbReference type="PROSITE" id="PS00062">
    <property type="entry name" value="ALDOKETO_REDUCTASE_2"/>
    <property type="match status" value="1"/>
</dbReference>
<dbReference type="STRING" id="1685382.AVJ23_09895"/>
<evidence type="ECO:0000256" key="6">
    <source>
        <dbReference type="PIRSR" id="PIRSR000097-2"/>
    </source>
</evidence>
<gene>
    <name evidence="9" type="ORF">AVJ23_09895</name>
</gene>
<evidence type="ECO:0000256" key="2">
    <source>
        <dbReference type="ARBA" id="ARBA00022857"/>
    </source>
</evidence>
<evidence type="ECO:0000256" key="3">
    <source>
        <dbReference type="ARBA" id="ARBA00023002"/>
    </source>
</evidence>
<dbReference type="FunFam" id="3.20.20.100:FF:000002">
    <property type="entry name" value="2,5-diketo-D-gluconic acid reductase A"/>
    <property type="match status" value="1"/>
</dbReference>
<keyword evidence="3" id="KW-0560">Oxidoreductase</keyword>
<evidence type="ECO:0000259" key="8">
    <source>
        <dbReference type="Pfam" id="PF00248"/>
    </source>
</evidence>
<dbReference type="Proteomes" id="UP000054396">
    <property type="component" value="Unassembled WGS sequence"/>
</dbReference>
<dbReference type="PANTHER" id="PTHR43827:SF3">
    <property type="entry name" value="NADP-DEPENDENT OXIDOREDUCTASE DOMAIN-CONTAINING PROTEIN"/>
    <property type="match status" value="1"/>
</dbReference>
<protein>
    <submittedName>
        <fullName evidence="9">Oxidoreductase</fullName>
    </submittedName>
</protein>
<dbReference type="Gene3D" id="3.20.20.100">
    <property type="entry name" value="NADP-dependent oxidoreductase domain"/>
    <property type="match status" value="1"/>
</dbReference>
<keyword evidence="2" id="KW-0521">NADP</keyword>
<feature type="active site" description="Proton donor" evidence="5">
    <location>
        <position position="51"/>
    </location>
</feature>
<evidence type="ECO:0000313" key="9">
    <source>
        <dbReference type="EMBL" id="KUF10747.1"/>
    </source>
</evidence>
<comment type="similarity">
    <text evidence="1">Belongs to the aldo/keto reductase family.</text>
</comment>
<evidence type="ECO:0000256" key="4">
    <source>
        <dbReference type="ARBA" id="ARBA00049445"/>
    </source>
</evidence>
<evidence type="ECO:0000256" key="1">
    <source>
        <dbReference type="ARBA" id="ARBA00007905"/>
    </source>
</evidence>
<dbReference type="AlphaFoldDB" id="A0A0W7WJG0"/>
<organism evidence="9 10">
    <name type="scientific">Pseudoponticoccus marisrubri</name>
    <dbReference type="NCBI Taxonomy" id="1685382"/>
    <lineage>
        <taxon>Bacteria</taxon>
        <taxon>Pseudomonadati</taxon>
        <taxon>Pseudomonadota</taxon>
        <taxon>Alphaproteobacteria</taxon>
        <taxon>Rhodobacterales</taxon>
        <taxon>Roseobacteraceae</taxon>
        <taxon>Pseudoponticoccus</taxon>
    </lineage>
</organism>
<accession>A0A0W7WJG0</accession>
<feature type="site" description="Lowers pKa of active site Tyr" evidence="7">
    <location>
        <position position="76"/>
    </location>
</feature>
<dbReference type="RefSeq" id="WP_058862032.1">
    <property type="nucleotide sequence ID" value="NZ_LPXO01000005.1"/>
</dbReference>
<dbReference type="GO" id="GO:0016616">
    <property type="term" value="F:oxidoreductase activity, acting on the CH-OH group of donors, NAD or NADP as acceptor"/>
    <property type="evidence" value="ECO:0007669"/>
    <property type="project" value="UniProtKB-ARBA"/>
</dbReference>
<sequence>MTAIPQLPLNDGRSIPQLGIGVWQIDDATTPGVVSTAVELGVRLIDGAFIYGNEASMGEGLRQAPAPRADLFVTSKVWNADQGHDAARAAIDGSLKRIGLDYLDLVLIHWPCPAQDRYVDTWRALIEARDAGKVRSIGVSNFNPDHLDRLIDETGVTPAVNQVEINPRFQNAEIRAANVARGIVSQAWTPLGNGKSFDAPAIRDAASRTGKSPAQVILRWHIQLGHSVIPRSTKRDHLASNIDVLDFELTEAEMAAIAKLDAGDRCGPDPREFEVV</sequence>
<evidence type="ECO:0000256" key="5">
    <source>
        <dbReference type="PIRSR" id="PIRSR000097-1"/>
    </source>
</evidence>
<dbReference type="PANTHER" id="PTHR43827">
    <property type="entry name" value="2,5-DIKETO-D-GLUCONIC ACID REDUCTASE"/>
    <property type="match status" value="1"/>
</dbReference>
<dbReference type="InterPro" id="IPR036812">
    <property type="entry name" value="NAD(P)_OxRdtase_dom_sf"/>
</dbReference>
<reference evidence="9 10" key="1">
    <citation type="submission" date="2015-12" db="EMBL/GenBank/DDBJ databases">
        <authorList>
            <person name="Shamseldin A."/>
            <person name="Moawad H."/>
            <person name="Abd El-Rahim W.M."/>
            <person name="Sadowsky M.J."/>
        </authorList>
    </citation>
    <scope>NUCLEOTIDE SEQUENCE [LARGE SCALE GENOMIC DNA]</scope>
    <source>
        <strain evidence="9 10">SJ5A-1</strain>
    </source>
</reference>
<keyword evidence="10" id="KW-1185">Reference proteome</keyword>
<dbReference type="InterPro" id="IPR020471">
    <property type="entry name" value="AKR"/>
</dbReference>
<dbReference type="OrthoDB" id="9768793at2"/>